<dbReference type="STRING" id="225359.A0A2S4PI94"/>
<evidence type="ECO:0000256" key="1">
    <source>
        <dbReference type="ARBA" id="ARBA00023002"/>
    </source>
</evidence>
<proteinExistence type="predicted"/>
<accession>A0A2S4PI94</accession>
<feature type="domain" description="NADP-dependent oxidoreductase" evidence="2">
    <location>
        <begin position="1"/>
        <end position="212"/>
    </location>
</feature>
<name>A0A2S4PI94_9PEZI</name>
<dbReference type="PANTHER" id="PTHR43364:SF4">
    <property type="entry name" value="NAD(P)-LINKED OXIDOREDUCTASE SUPERFAMILY PROTEIN"/>
    <property type="match status" value="1"/>
</dbReference>
<dbReference type="InterPro" id="IPR023210">
    <property type="entry name" value="NADP_OxRdtase_dom"/>
</dbReference>
<dbReference type="GO" id="GO:0016491">
    <property type="term" value="F:oxidoreductase activity"/>
    <property type="evidence" value="ECO:0007669"/>
    <property type="project" value="UniProtKB-KW"/>
</dbReference>
<gene>
    <name evidence="3" type="ORF">EPUL_005070</name>
</gene>
<dbReference type="InterPro" id="IPR036812">
    <property type="entry name" value="NAD(P)_OxRdtase_dom_sf"/>
</dbReference>
<dbReference type="OrthoDB" id="48988at2759"/>
<comment type="caution">
    <text evidence="3">The sequence shown here is derived from an EMBL/GenBank/DDBJ whole genome shotgun (WGS) entry which is preliminary data.</text>
</comment>
<dbReference type="Gene3D" id="3.20.20.100">
    <property type="entry name" value="NADP-dependent oxidoreductase domain"/>
    <property type="match status" value="1"/>
</dbReference>
<dbReference type="InterPro" id="IPR050523">
    <property type="entry name" value="AKR_Detox_Biosynth"/>
</dbReference>
<dbReference type="Proteomes" id="UP000237438">
    <property type="component" value="Unassembled WGS sequence"/>
</dbReference>
<feature type="non-terminal residue" evidence="3">
    <location>
        <position position="222"/>
    </location>
</feature>
<evidence type="ECO:0000259" key="2">
    <source>
        <dbReference type="Pfam" id="PF00248"/>
    </source>
</evidence>
<reference evidence="3 4" key="1">
    <citation type="submission" date="2017-10" db="EMBL/GenBank/DDBJ databases">
        <title>Development of genomic resources for the powdery mildew, Erysiphe pulchra.</title>
        <authorList>
            <person name="Wadl P.A."/>
            <person name="Mack B.M."/>
            <person name="Moore G."/>
            <person name="Beltz S.B."/>
        </authorList>
    </citation>
    <scope>NUCLEOTIDE SEQUENCE [LARGE SCALE GENOMIC DNA]</scope>
    <source>
        <strain evidence="3">Cflorida</strain>
    </source>
</reference>
<keyword evidence="4" id="KW-1185">Reference proteome</keyword>
<dbReference type="Pfam" id="PF00248">
    <property type="entry name" value="Aldo_ket_red"/>
    <property type="match status" value="1"/>
</dbReference>
<dbReference type="SUPFAM" id="SSF51430">
    <property type="entry name" value="NAD(P)-linked oxidoreductase"/>
    <property type="match status" value="1"/>
</dbReference>
<protein>
    <recommendedName>
        <fullName evidence="2">NADP-dependent oxidoreductase domain-containing protein</fullName>
    </recommendedName>
</protein>
<organism evidence="3 4">
    <name type="scientific">Erysiphe pulchra</name>
    <dbReference type="NCBI Taxonomy" id="225359"/>
    <lineage>
        <taxon>Eukaryota</taxon>
        <taxon>Fungi</taxon>
        <taxon>Dikarya</taxon>
        <taxon>Ascomycota</taxon>
        <taxon>Pezizomycotina</taxon>
        <taxon>Leotiomycetes</taxon>
        <taxon>Erysiphales</taxon>
        <taxon>Erysiphaceae</taxon>
        <taxon>Erysiphe</taxon>
    </lineage>
</organism>
<keyword evidence="1" id="KW-0560">Oxidoreductase</keyword>
<sequence length="222" mass="24311">MEEQAAAMDEAYKAGKFKRFGISNFSPVQVKELLEVADRKGGSALGGPWSQGDTLTGIGYVKPSVLQAQYNLFSRRGDEDLLPLLRKHEMSLYAYSPAAAGMLSGKVDRDIANDSESRWSKESFGGQLYVAHYHNDPIFDASRAIREVATKHDIKGHAAGIRWVVYHSPLSNEHGDAAILGASSVEQLKENLEAVDAGPLPDEVVKTIEDVWPTVKEVAPWS</sequence>
<evidence type="ECO:0000313" key="4">
    <source>
        <dbReference type="Proteomes" id="UP000237438"/>
    </source>
</evidence>
<evidence type="ECO:0000313" key="3">
    <source>
        <dbReference type="EMBL" id="POS81740.1"/>
    </source>
</evidence>
<dbReference type="EMBL" id="PEDP01008498">
    <property type="protein sequence ID" value="POS81740.1"/>
    <property type="molecule type" value="Genomic_DNA"/>
</dbReference>
<dbReference type="PANTHER" id="PTHR43364">
    <property type="entry name" value="NADH-SPECIFIC METHYLGLYOXAL REDUCTASE-RELATED"/>
    <property type="match status" value="1"/>
</dbReference>
<dbReference type="AlphaFoldDB" id="A0A2S4PI94"/>